<name>A0A6M0IGK7_9BACT</name>
<comment type="caution">
    <text evidence="1">The sequence shown here is derived from an EMBL/GenBank/DDBJ whole genome shotgun (WGS) entry which is preliminary data.</text>
</comment>
<dbReference type="Proteomes" id="UP000477386">
    <property type="component" value="Unassembled WGS sequence"/>
</dbReference>
<organism evidence="1 2">
    <name type="scientific">Spirosoma agri</name>
    <dbReference type="NCBI Taxonomy" id="1987381"/>
    <lineage>
        <taxon>Bacteria</taxon>
        <taxon>Pseudomonadati</taxon>
        <taxon>Bacteroidota</taxon>
        <taxon>Cytophagia</taxon>
        <taxon>Cytophagales</taxon>
        <taxon>Cytophagaceae</taxon>
        <taxon>Spirosoma</taxon>
    </lineage>
</organism>
<keyword evidence="2" id="KW-1185">Reference proteome</keyword>
<reference evidence="1 2" key="1">
    <citation type="submission" date="2020-02" db="EMBL/GenBank/DDBJ databases">
        <title>Draft genome sequence of two Spirosoma agri KCTC 52727 and Spirosoma terrae KCTC 52035.</title>
        <authorList>
            <person name="Rojas J."/>
            <person name="Ambika Manirajan B."/>
            <person name="Ratering S."/>
            <person name="Suarez C."/>
            <person name="Schnell S."/>
        </authorList>
    </citation>
    <scope>NUCLEOTIDE SEQUENCE [LARGE SCALE GENOMIC DNA]</scope>
    <source>
        <strain evidence="1 2">KCTC 52727</strain>
    </source>
</reference>
<gene>
    <name evidence="1" type="ORF">GK091_11020</name>
</gene>
<evidence type="ECO:0000313" key="1">
    <source>
        <dbReference type="EMBL" id="NEU67416.1"/>
    </source>
</evidence>
<dbReference type="AlphaFoldDB" id="A0A6M0IGK7"/>
<sequence length="117" mass="13125">MRSQSIKRLSQQLVEQWLQSGVGLGSVTPHHCLSAIMGLALIVDNPDQTKRIVETLLTEAMKQGYSSDWIITEIQFEAQARTAGNRAEWLQHLLAVGTVDDAALDTYNERLRRFSVT</sequence>
<accession>A0A6M0IGK7</accession>
<evidence type="ECO:0000313" key="2">
    <source>
        <dbReference type="Proteomes" id="UP000477386"/>
    </source>
</evidence>
<proteinExistence type="predicted"/>
<dbReference type="RefSeq" id="WP_164037359.1">
    <property type="nucleotide sequence ID" value="NZ_JAAGNZ010000001.1"/>
</dbReference>
<dbReference type="EMBL" id="JAAGNZ010000001">
    <property type="protein sequence ID" value="NEU67416.1"/>
    <property type="molecule type" value="Genomic_DNA"/>
</dbReference>
<protein>
    <submittedName>
        <fullName evidence="1">Uncharacterized protein</fullName>
    </submittedName>
</protein>